<keyword evidence="4 7" id="KW-0560">Oxidoreductase</keyword>
<dbReference type="Pfam" id="PF02668">
    <property type="entry name" value="TauD"/>
    <property type="match status" value="1"/>
</dbReference>
<comment type="similarity">
    <text evidence="1">Belongs to the TfdA dioxygenase family.</text>
</comment>
<dbReference type="RefSeq" id="WP_339588280.1">
    <property type="nucleotide sequence ID" value="NZ_JBBHJZ010000003.1"/>
</dbReference>
<feature type="domain" description="TauD/TfdA-like" evidence="6">
    <location>
        <begin position="14"/>
        <end position="302"/>
    </location>
</feature>
<dbReference type="InterPro" id="IPR042098">
    <property type="entry name" value="TauD-like_sf"/>
</dbReference>
<dbReference type="Gene3D" id="3.60.130.10">
    <property type="entry name" value="Clavaminate synthase-like"/>
    <property type="match status" value="1"/>
</dbReference>
<dbReference type="SUPFAM" id="SSF51197">
    <property type="entry name" value="Clavaminate synthase-like"/>
    <property type="match status" value="1"/>
</dbReference>
<accession>A0ABU8RZB7</accession>
<dbReference type="Proteomes" id="UP001361239">
    <property type="component" value="Unassembled WGS sequence"/>
</dbReference>
<sequence>MAEIKVSELSSEHAFGARIAGLNWDNINDPAVRERINATFVERGLIVFEDMEPSAKMQVAVSKIFGPLKDHPTKSTPRDGETGDEAEGVIDMHYDPKKGNNDAGGLVEIDGQVLARFSPWHFDHCYNDELNYAGVLRSPIVAPEGGRTGFMDGIELYKNFPKDLLAQIEGLNVIYTLDTRLTKQRFGVNFKAFEDNSPPMLALLKEVAIFPRAMHPAVWTRETGEKVLHIGPWMSVGVEHNETAEFEAVYDAVCHEINRQGTGNAAYWHEWKPTDLVIWDNHRMVHAVEGCDAKHERQTLRTTIKGDYGHGYFEDGKKIGEVFREVA</sequence>
<evidence type="ECO:0000259" key="6">
    <source>
        <dbReference type="Pfam" id="PF02668"/>
    </source>
</evidence>
<comment type="caution">
    <text evidence="7">The sequence shown here is derived from an EMBL/GenBank/DDBJ whole genome shotgun (WGS) entry which is preliminary data.</text>
</comment>
<reference evidence="7 8" key="1">
    <citation type="submission" date="2024-03" db="EMBL/GenBank/DDBJ databases">
        <authorList>
            <person name="Jo J.-H."/>
        </authorList>
    </citation>
    <scope>NUCLEOTIDE SEQUENCE [LARGE SCALE GENOMIC DNA]</scope>
    <source>
        <strain evidence="7 8">PS1R-30</strain>
    </source>
</reference>
<dbReference type="EC" id="1.14.11.-" evidence="7"/>
<evidence type="ECO:0000256" key="3">
    <source>
        <dbReference type="ARBA" id="ARBA00022964"/>
    </source>
</evidence>
<name>A0ABU8RZB7_9SPHN</name>
<keyword evidence="2" id="KW-0479">Metal-binding</keyword>
<proteinExistence type="inferred from homology"/>
<protein>
    <submittedName>
        <fullName evidence="7">TauD/TfdA family dioxygenase</fullName>
        <ecNumber evidence="7">1.14.11.-</ecNumber>
    </submittedName>
</protein>
<dbReference type="GO" id="GO:0051213">
    <property type="term" value="F:dioxygenase activity"/>
    <property type="evidence" value="ECO:0007669"/>
    <property type="project" value="UniProtKB-KW"/>
</dbReference>
<evidence type="ECO:0000256" key="1">
    <source>
        <dbReference type="ARBA" id="ARBA00005896"/>
    </source>
</evidence>
<evidence type="ECO:0000256" key="2">
    <source>
        <dbReference type="ARBA" id="ARBA00022723"/>
    </source>
</evidence>
<gene>
    <name evidence="7" type="ORF">WG901_16995</name>
</gene>
<keyword evidence="5" id="KW-0408">Iron</keyword>
<dbReference type="InterPro" id="IPR003819">
    <property type="entry name" value="TauD/TfdA-like"/>
</dbReference>
<organism evidence="7 8">
    <name type="scientific">Novosphingobium anseongense</name>
    <dbReference type="NCBI Taxonomy" id="3133436"/>
    <lineage>
        <taxon>Bacteria</taxon>
        <taxon>Pseudomonadati</taxon>
        <taxon>Pseudomonadota</taxon>
        <taxon>Alphaproteobacteria</taxon>
        <taxon>Sphingomonadales</taxon>
        <taxon>Sphingomonadaceae</taxon>
        <taxon>Novosphingobium</taxon>
    </lineage>
</organism>
<evidence type="ECO:0000313" key="8">
    <source>
        <dbReference type="Proteomes" id="UP001361239"/>
    </source>
</evidence>
<evidence type="ECO:0000256" key="5">
    <source>
        <dbReference type="ARBA" id="ARBA00023004"/>
    </source>
</evidence>
<evidence type="ECO:0000256" key="4">
    <source>
        <dbReference type="ARBA" id="ARBA00023002"/>
    </source>
</evidence>
<dbReference type="PANTHER" id="PTHR43779:SF3">
    <property type="entry name" value="(3R)-3-[(CARBOXYMETHYL)AMINO]FATTY ACID OXYGENASE_DECARBOXYLASE"/>
    <property type="match status" value="1"/>
</dbReference>
<dbReference type="InterPro" id="IPR051178">
    <property type="entry name" value="TfdA_dioxygenase"/>
</dbReference>
<dbReference type="EMBL" id="JBBHJZ010000003">
    <property type="protein sequence ID" value="MEJ5978353.1"/>
    <property type="molecule type" value="Genomic_DNA"/>
</dbReference>
<keyword evidence="3 7" id="KW-0223">Dioxygenase</keyword>
<dbReference type="PANTHER" id="PTHR43779">
    <property type="entry name" value="DIOXYGENASE RV0097-RELATED"/>
    <property type="match status" value="1"/>
</dbReference>
<evidence type="ECO:0000313" key="7">
    <source>
        <dbReference type="EMBL" id="MEJ5978353.1"/>
    </source>
</evidence>
<keyword evidence="8" id="KW-1185">Reference proteome</keyword>